<keyword evidence="2" id="KW-0411">Iron-sulfur</keyword>
<dbReference type="GO" id="GO:0046872">
    <property type="term" value="F:metal ion binding"/>
    <property type="evidence" value="ECO:0007669"/>
    <property type="project" value="UniProtKB-UniRule"/>
</dbReference>
<evidence type="ECO:0000313" key="5">
    <source>
        <dbReference type="Proteomes" id="UP000192783"/>
    </source>
</evidence>
<dbReference type="Pfam" id="PF06969">
    <property type="entry name" value="HemN_C"/>
    <property type="match status" value="1"/>
</dbReference>
<evidence type="ECO:0000256" key="2">
    <source>
        <dbReference type="RuleBase" id="RU364116"/>
    </source>
</evidence>
<dbReference type="GO" id="GO:0051539">
    <property type="term" value="F:4 iron, 4 sulfur cluster binding"/>
    <property type="evidence" value="ECO:0007669"/>
    <property type="project" value="UniProtKB-UniRule"/>
</dbReference>
<dbReference type="SFLD" id="SFLDS00029">
    <property type="entry name" value="Radical_SAM"/>
    <property type="match status" value="1"/>
</dbReference>
<organism evidence="4 5">
    <name type="scientific">Desulfacinum hydrothermale DSM 13146</name>
    <dbReference type="NCBI Taxonomy" id="1121390"/>
    <lineage>
        <taxon>Bacteria</taxon>
        <taxon>Pseudomonadati</taxon>
        <taxon>Thermodesulfobacteriota</taxon>
        <taxon>Syntrophobacteria</taxon>
        <taxon>Syntrophobacterales</taxon>
        <taxon>Syntrophobacteraceae</taxon>
        <taxon>Desulfacinum</taxon>
    </lineage>
</organism>
<dbReference type="SFLD" id="SFLDG01065">
    <property type="entry name" value="anaerobic_coproporphyrinogen-I"/>
    <property type="match status" value="1"/>
</dbReference>
<evidence type="ECO:0000313" key="4">
    <source>
        <dbReference type="EMBL" id="SMC24985.1"/>
    </source>
</evidence>
<dbReference type="InterPro" id="IPR004559">
    <property type="entry name" value="HemW-like"/>
</dbReference>
<dbReference type="SMART" id="SM00729">
    <property type="entry name" value="Elp3"/>
    <property type="match status" value="1"/>
</dbReference>
<dbReference type="NCBIfam" id="TIGR00539">
    <property type="entry name" value="hemN_rel"/>
    <property type="match status" value="1"/>
</dbReference>
<comment type="similarity">
    <text evidence="1">Belongs to the anaerobic coproporphyrinogen-III oxidase family. HemW subfamily.</text>
</comment>
<dbReference type="SFLD" id="SFLDF00562">
    <property type="entry name" value="HemN-like__clustered_with_heat"/>
    <property type="match status" value="1"/>
</dbReference>
<comment type="subcellular location">
    <subcellularLocation>
        <location evidence="2">Cytoplasm</location>
    </subcellularLocation>
</comment>
<dbReference type="SFLD" id="SFLDF00288">
    <property type="entry name" value="HemN-like__clustered_with_nucl"/>
    <property type="match status" value="1"/>
</dbReference>
<dbReference type="InterPro" id="IPR007197">
    <property type="entry name" value="rSAM"/>
</dbReference>
<keyword evidence="2" id="KW-0004">4Fe-4S</keyword>
<keyword evidence="2" id="KW-0963">Cytoplasm</keyword>
<dbReference type="Proteomes" id="UP000192783">
    <property type="component" value="Unassembled WGS sequence"/>
</dbReference>
<keyword evidence="2" id="KW-0349">Heme</keyword>
<keyword evidence="5" id="KW-1185">Reference proteome</keyword>
<dbReference type="PANTHER" id="PTHR13932">
    <property type="entry name" value="COPROPORPHYRINIGEN III OXIDASE"/>
    <property type="match status" value="1"/>
</dbReference>
<dbReference type="EMBL" id="FWXF01000011">
    <property type="protein sequence ID" value="SMC24985.1"/>
    <property type="molecule type" value="Genomic_DNA"/>
</dbReference>
<dbReference type="CDD" id="cd01335">
    <property type="entry name" value="Radical_SAM"/>
    <property type="match status" value="1"/>
</dbReference>
<dbReference type="InterPro" id="IPR006638">
    <property type="entry name" value="Elp3/MiaA/NifB-like_rSAM"/>
</dbReference>
<dbReference type="Gene3D" id="3.80.30.20">
    <property type="entry name" value="tm_1862 like domain"/>
    <property type="match status" value="1"/>
</dbReference>
<dbReference type="STRING" id="1121390.SAMN02746041_02174"/>
<dbReference type="SUPFAM" id="SSF102114">
    <property type="entry name" value="Radical SAM enzymes"/>
    <property type="match status" value="1"/>
</dbReference>
<dbReference type="PROSITE" id="PS51918">
    <property type="entry name" value="RADICAL_SAM"/>
    <property type="match status" value="1"/>
</dbReference>
<dbReference type="InterPro" id="IPR034505">
    <property type="entry name" value="Coproporphyrinogen-III_oxidase"/>
</dbReference>
<accession>A0A1W1XMB3</accession>
<reference evidence="4 5" key="1">
    <citation type="submission" date="2017-04" db="EMBL/GenBank/DDBJ databases">
        <authorList>
            <person name="Afonso C.L."/>
            <person name="Miller P.J."/>
            <person name="Scott M.A."/>
            <person name="Spackman E."/>
            <person name="Goraichik I."/>
            <person name="Dimitrov K.M."/>
            <person name="Suarez D.L."/>
            <person name="Swayne D.E."/>
        </authorList>
    </citation>
    <scope>NUCLEOTIDE SEQUENCE [LARGE SCALE GENOMIC DNA]</scope>
    <source>
        <strain evidence="4 5">DSM 13146</strain>
    </source>
</reference>
<gene>
    <name evidence="4" type="ORF">SAMN02746041_02174</name>
</gene>
<dbReference type="InterPro" id="IPR058240">
    <property type="entry name" value="rSAM_sf"/>
</dbReference>
<dbReference type="GO" id="GO:0004109">
    <property type="term" value="F:coproporphyrinogen oxidase activity"/>
    <property type="evidence" value="ECO:0007669"/>
    <property type="project" value="InterPro"/>
</dbReference>
<name>A0A1W1XMB3_9BACT</name>
<keyword evidence="2" id="KW-0143">Chaperone</keyword>
<dbReference type="InterPro" id="IPR010723">
    <property type="entry name" value="HemN_C"/>
</dbReference>
<dbReference type="PANTHER" id="PTHR13932:SF5">
    <property type="entry name" value="RADICAL S-ADENOSYL METHIONINE DOMAIN-CONTAINING PROTEIN 1, MITOCHONDRIAL"/>
    <property type="match status" value="1"/>
</dbReference>
<dbReference type="RefSeq" id="WP_084057903.1">
    <property type="nucleotide sequence ID" value="NZ_FWXF01000011.1"/>
</dbReference>
<dbReference type="SFLD" id="SFLDG01082">
    <property type="entry name" value="B12-binding_domain_containing"/>
    <property type="match status" value="1"/>
</dbReference>
<keyword evidence="2" id="KW-0408">Iron</keyword>
<dbReference type="OrthoDB" id="9808022at2"/>
<sequence length="391" mass="43539">MVSPHGGNGAKAQAIPQDAVASNAPAGLYVHVPFCRGKCPYCDFYSEPSPALASRWVDGVLREADLYGDLFSRFDTLYLGGGTPSFLSGEDLGRLLSGLQRRFRWESSVEITLEANPDDVTPEKAALWWDLGINRLSLGVQSLDDAMLGVLGRRHTAAQAAAAVEAARQAGFTNLGLDLMWGLPGQSLAQWRETMESVLAFSPEHLSCYELTLEKGTVFYQMACRGDLSLPSQAQSRLFFTATSRFLRQRGYVHYEISNFARGDVFRSRHNQKYWRHVPYLGLGPSAHSFDGRRRWWNARSVETYCEMVEAGGWPVAGREIPGPEERRLEALMLGFRTREGVPLALVGDTDRARRAVTTTVSQGLLEVQRQRLRPTLAGWLVANRLPLLFD</sequence>
<keyword evidence="2" id="KW-0479">Metal-binding</keyword>
<evidence type="ECO:0000256" key="1">
    <source>
        <dbReference type="ARBA" id="ARBA00006100"/>
    </source>
</evidence>
<dbReference type="GO" id="GO:0005737">
    <property type="term" value="C:cytoplasm"/>
    <property type="evidence" value="ECO:0007669"/>
    <property type="project" value="UniProtKB-SubCell"/>
</dbReference>
<dbReference type="Pfam" id="PF04055">
    <property type="entry name" value="Radical_SAM"/>
    <property type="match status" value="1"/>
</dbReference>
<dbReference type="AlphaFoldDB" id="A0A1W1XMB3"/>
<evidence type="ECO:0000259" key="3">
    <source>
        <dbReference type="PROSITE" id="PS51918"/>
    </source>
</evidence>
<keyword evidence="2" id="KW-0949">S-adenosyl-L-methionine</keyword>
<dbReference type="GO" id="GO:0006779">
    <property type="term" value="P:porphyrin-containing compound biosynthetic process"/>
    <property type="evidence" value="ECO:0007669"/>
    <property type="project" value="InterPro"/>
</dbReference>
<proteinExistence type="inferred from homology"/>
<comment type="function">
    <text evidence="2">Probably acts as a heme chaperone, transferring heme to an unknown acceptor. Binds one molecule of heme per monomer, possibly covalently. Binds 1 [4Fe-4S] cluster. The cluster is coordinated with 3 cysteines and an exchangeable S-adenosyl-L-methionine.</text>
</comment>
<feature type="domain" description="Radical SAM core" evidence="3">
    <location>
        <begin position="20"/>
        <end position="250"/>
    </location>
</feature>
<protein>
    <recommendedName>
        <fullName evidence="2">Heme chaperone HemW</fullName>
    </recommendedName>
</protein>
<dbReference type="InterPro" id="IPR023404">
    <property type="entry name" value="rSAM_horseshoe"/>
</dbReference>